<dbReference type="Proteomes" id="UP000291236">
    <property type="component" value="Chromosome"/>
</dbReference>
<keyword evidence="1" id="KW-0328">Glycosyltransferase</keyword>
<evidence type="ECO:0000256" key="3">
    <source>
        <dbReference type="SAM" id="Phobius"/>
    </source>
</evidence>
<dbReference type="KEGG" id="sbf:JCM31447_05160"/>
<protein>
    <submittedName>
        <fullName evidence="4">Lipopolysaccharide heptosyltransferase family protein</fullName>
    </submittedName>
</protein>
<keyword evidence="3" id="KW-0812">Transmembrane</keyword>
<dbReference type="Pfam" id="PF01075">
    <property type="entry name" value="Glyco_transf_9"/>
    <property type="match status" value="1"/>
</dbReference>
<dbReference type="InterPro" id="IPR002201">
    <property type="entry name" value="Glyco_trans_9"/>
</dbReference>
<accession>A0A4P2VL47</accession>
<dbReference type="GO" id="GO:0009244">
    <property type="term" value="P:lipopolysaccharide core region biosynthetic process"/>
    <property type="evidence" value="ECO:0007669"/>
    <property type="project" value="TreeGrafter"/>
</dbReference>
<evidence type="ECO:0000256" key="2">
    <source>
        <dbReference type="ARBA" id="ARBA00022679"/>
    </source>
</evidence>
<gene>
    <name evidence="4" type="ORF">JCM31447_05160</name>
</gene>
<keyword evidence="3" id="KW-1133">Transmembrane helix</keyword>
<feature type="transmembrane region" description="Helical" evidence="3">
    <location>
        <begin position="65"/>
        <end position="85"/>
    </location>
</feature>
<dbReference type="SUPFAM" id="SSF53756">
    <property type="entry name" value="UDP-Glycosyltransferase/glycogen phosphorylase"/>
    <property type="match status" value="1"/>
</dbReference>
<reference evidence="4 5" key="1">
    <citation type="submission" date="2018-12" db="EMBL/GenBank/DDBJ databases">
        <title>Rubrispira sanarue gen. nov., sp., nov., a member of the order Silvanigrellales, isolated from a brackish lake in Hamamatsu Japan.</title>
        <authorList>
            <person name="Maejima Y."/>
            <person name="Iino T."/>
            <person name="Muraguchi Y."/>
            <person name="Fukuda K."/>
            <person name="Nojiri H."/>
            <person name="Ohkuma M."/>
            <person name="Moriuchi R."/>
            <person name="Dohra H."/>
            <person name="Kimbara K."/>
            <person name="Shintani M."/>
        </authorList>
    </citation>
    <scope>NUCLEOTIDE SEQUENCE [LARGE SCALE GENOMIC DNA]</scope>
    <source>
        <strain evidence="4 5">RF1110005</strain>
    </source>
</reference>
<dbReference type="InterPro" id="IPR051199">
    <property type="entry name" value="LPS_LOS_Heptosyltrfase"/>
</dbReference>
<dbReference type="RefSeq" id="WP_130606213.1">
    <property type="nucleotide sequence ID" value="NZ_AP019368.1"/>
</dbReference>
<keyword evidence="2 4" id="KW-0808">Transferase</keyword>
<dbReference type="Gene3D" id="3.40.50.2000">
    <property type="entry name" value="Glycogen Phosphorylase B"/>
    <property type="match status" value="2"/>
</dbReference>
<proteinExistence type="predicted"/>
<dbReference type="EMBL" id="AP019368">
    <property type="protein sequence ID" value="BBH52079.1"/>
    <property type="molecule type" value="Genomic_DNA"/>
</dbReference>
<dbReference type="AlphaFoldDB" id="A0A4P2VL47"/>
<dbReference type="PANTHER" id="PTHR30160:SF1">
    <property type="entry name" value="LIPOPOLYSACCHARIDE 1,2-N-ACETYLGLUCOSAMINETRANSFERASE-RELATED"/>
    <property type="match status" value="1"/>
</dbReference>
<dbReference type="PANTHER" id="PTHR30160">
    <property type="entry name" value="TETRAACYLDISACCHARIDE 4'-KINASE-RELATED"/>
    <property type="match status" value="1"/>
</dbReference>
<organism evidence="4 5">
    <name type="scientific">Fluviispira sanaruensis</name>
    <dbReference type="NCBI Taxonomy" id="2493639"/>
    <lineage>
        <taxon>Bacteria</taxon>
        <taxon>Pseudomonadati</taxon>
        <taxon>Bdellovibrionota</taxon>
        <taxon>Oligoflexia</taxon>
        <taxon>Silvanigrellales</taxon>
        <taxon>Silvanigrellaceae</taxon>
        <taxon>Fluviispira</taxon>
    </lineage>
</organism>
<keyword evidence="5" id="KW-1185">Reference proteome</keyword>
<sequence>MAKYLVLKLRAMGDTIILSSVIECIKKNDHNAIIDVYIMSEWKAVFLNNPNINHIYLYKNFKSRLISFLYAKIFIVLKFLFFIRLKKYDYAITCSASNTSSLYSLLSGAKNRANHFHSPRRKNKYSTVVIPDKGKHKSSIERDLDNLRGFGFKTDNAAETKIYISEDEKKWATNYVNSKLSAIDKPILILGIGAGRRTKIWPEKYFAKIAEDWIEKKNGIVLALLSRSEKNQVDELLKYLPKQCHSRFLQTSECSLRENFGILSIGTIFLGNDSGLKHAAIAIGLKTYTLFGPESPIEWHPYSKEQHPIFFIENLPCRTSTGRSCSIEKCEIENNKCLTQLYPEDVFKSITI</sequence>
<keyword evidence="3" id="KW-0472">Membrane</keyword>
<evidence type="ECO:0000256" key="1">
    <source>
        <dbReference type="ARBA" id="ARBA00022676"/>
    </source>
</evidence>
<dbReference type="OrthoDB" id="9795016at2"/>
<evidence type="ECO:0000313" key="5">
    <source>
        <dbReference type="Proteomes" id="UP000291236"/>
    </source>
</evidence>
<dbReference type="GO" id="GO:0005829">
    <property type="term" value="C:cytosol"/>
    <property type="evidence" value="ECO:0007669"/>
    <property type="project" value="TreeGrafter"/>
</dbReference>
<dbReference type="CDD" id="cd03789">
    <property type="entry name" value="GT9_LPS_heptosyltransferase"/>
    <property type="match status" value="1"/>
</dbReference>
<dbReference type="GO" id="GO:0008713">
    <property type="term" value="F:ADP-heptose-lipopolysaccharide heptosyltransferase activity"/>
    <property type="evidence" value="ECO:0007669"/>
    <property type="project" value="TreeGrafter"/>
</dbReference>
<name>A0A4P2VL47_FLUSA</name>
<evidence type="ECO:0000313" key="4">
    <source>
        <dbReference type="EMBL" id="BBH52079.1"/>
    </source>
</evidence>